<dbReference type="EMBL" id="SRRZ01000023">
    <property type="protein sequence ID" value="NQE33996.1"/>
    <property type="molecule type" value="Genomic_DNA"/>
</dbReference>
<reference evidence="7 8" key="1">
    <citation type="journal article" date="2020" name="Sci. Rep.">
        <title>A novel cyanobacterial geosmin producer, revising GeoA distribution and dispersion patterns in Bacteria.</title>
        <authorList>
            <person name="Churro C."/>
            <person name="Semedo-Aguiar A.P."/>
            <person name="Silva A.D."/>
            <person name="Pereira-Leal J.B."/>
            <person name="Leite R.B."/>
        </authorList>
    </citation>
    <scope>NUCLEOTIDE SEQUENCE [LARGE SCALE GENOMIC DNA]</scope>
    <source>
        <strain evidence="7 8">IPMA8</strain>
    </source>
</reference>
<evidence type="ECO:0000256" key="5">
    <source>
        <dbReference type="ARBA" id="ARBA00023136"/>
    </source>
</evidence>
<keyword evidence="5" id="KW-0472">Membrane</keyword>
<dbReference type="Pfam" id="PF10412">
    <property type="entry name" value="TrwB_AAD_bind"/>
    <property type="match status" value="1"/>
</dbReference>
<evidence type="ECO:0000259" key="6">
    <source>
        <dbReference type="Pfam" id="PF10412"/>
    </source>
</evidence>
<keyword evidence="3" id="KW-0812">Transmembrane</keyword>
<comment type="subcellular location">
    <subcellularLocation>
        <location evidence="1">Cell membrane</location>
        <topology evidence="1">Multi-pass membrane protein</topology>
    </subcellularLocation>
</comment>
<keyword evidence="4" id="KW-1133">Transmembrane helix</keyword>
<evidence type="ECO:0000256" key="3">
    <source>
        <dbReference type="ARBA" id="ARBA00022692"/>
    </source>
</evidence>
<comment type="caution">
    <text evidence="7">The sequence shown here is derived from an EMBL/GenBank/DDBJ whole genome shotgun (WGS) entry which is preliminary data.</text>
</comment>
<dbReference type="CDD" id="cd01127">
    <property type="entry name" value="TrwB_TraG_TraD_VirD4"/>
    <property type="match status" value="2"/>
</dbReference>
<proteinExistence type="predicted"/>
<dbReference type="Gene3D" id="3.40.50.300">
    <property type="entry name" value="P-loop containing nucleotide triphosphate hydrolases"/>
    <property type="match status" value="2"/>
</dbReference>
<keyword evidence="2" id="KW-1003">Cell membrane</keyword>
<evidence type="ECO:0000256" key="4">
    <source>
        <dbReference type="ARBA" id="ARBA00022989"/>
    </source>
</evidence>
<name>A0ABX2CUQ9_9CYAN</name>
<dbReference type="InterPro" id="IPR051539">
    <property type="entry name" value="T4SS-coupling_protein"/>
</dbReference>
<protein>
    <submittedName>
        <fullName evidence="7">Coupling protein TraD</fullName>
    </submittedName>
</protein>
<dbReference type="RefSeq" id="WP_172186636.1">
    <property type="nucleotide sequence ID" value="NZ_CAWPPK010000146.1"/>
</dbReference>
<sequence length="644" mass="70337">MNNLQFLPKINKATLVPMAVQPPKRSLTSIDFGGLLGQFMKPEGLAMLGLMAGLLIVSKLVGNGKGKITSGRLCGTAEKLAATGSALKQMKEKKRQPVTLWSGTPSYWFKGCQGLSARLQTLLGANPTVWFPHAERGTLVIGAPGSGKTFSVIDRMVESAFQQGFPAIIYDKKGDQMKLLAPLAVRYGYDVQVFAPGEAYSGTINPLDFMRDAQDAVMAAEIGQVIARNASPGESKGNEFFEKAGELMAKGLVQLAKSSPYPDLAFVYAIIQLPDLVKRIDHAVHRPDGHPLKMDRWIASSFSQLLSSKDAEKTVAGIKATAEATYSSFIQKDLLRAFIGRSTIPIALEGKKCIIFKLDDQRRTVVGPLLAAAIHLCVVSNLSRVRSDPFLYCLDEFPSLKFDRMDQWANEYRSAGGVPIVGIQSLNQLYNLYGDKKGAAIASALSTHVLFNPGDFETAEKYSKRYGEVEVLVKNRSTGSSTGQQTSRSVNWSEQLQKKPLISPDEILRFPQGKCVITSPAYATGTEALFPYPLKIPVRPGDIKRAKESEQLWDSSIRPQLERRAKALSVEQHTGKLLNIDEELDQRIRFAYQLLPHPNDPEEPVTVADVKSPVNAAGANSAAGKIAVGNIRKKLKTLSFGGDR</sequence>
<feature type="domain" description="Type IV secretion system coupling protein TraD DNA-binding" evidence="6">
    <location>
        <begin position="135"/>
        <end position="520"/>
    </location>
</feature>
<evidence type="ECO:0000313" key="7">
    <source>
        <dbReference type="EMBL" id="NQE33996.1"/>
    </source>
</evidence>
<accession>A0ABX2CUQ9</accession>
<dbReference type="Proteomes" id="UP000702425">
    <property type="component" value="Unassembled WGS sequence"/>
</dbReference>
<evidence type="ECO:0000313" key="8">
    <source>
        <dbReference type="Proteomes" id="UP000702425"/>
    </source>
</evidence>
<dbReference type="PANTHER" id="PTHR37937:SF1">
    <property type="entry name" value="CONJUGATIVE TRANSFER: DNA TRANSPORT"/>
    <property type="match status" value="1"/>
</dbReference>
<organism evidence="7 8">
    <name type="scientific">Microcoleus asticus IPMA8</name>
    <dbReference type="NCBI Taxonomy" id="2563858"/>
    <lineage>
        <taxon>Bacteria</taxon>
        <taxon>Bacillati</taxon>
        <taxon>Cyanobacteriota</taxon>
        <taxon>Cyanophyceae</taxon>
        <taxon>Oscillatoriophycideae</taxon>
        <taxon>Oscillatoriales</taxon>
        <taxon>Microcoleaceae</taxon>
        <taxon>Microcoleus</taxon>
        <taxon>Microcoleus asticus</taxon>
    </lineage>
</organism>
<dbReference type="InterPro" id="IPR019476">
    <property type="entry name" value="T4SS_TraD_DNA-bd"/>
</dbReference>
<keyword evidence="8" id="KW-1185">Reference proteome</keyword>
<dbReference type="InterPro" id="IPR027417">
    <property type="entry name" value="P-loop_NTPase"/>
</dbReference>
<dbReference type="SUPFAM" id="SSF52540">
    <property type="entry name" value="P-loop containing nucleoside triphosphate hydrolases"/>
    <property type="match status" value="1"/>
</dbReference>
<evidence type="ECO:0000256" key="2">
    <source>
        <dbReference type="ARBA" id="ARBA00022475"/>
    </source>
</evidence>
<dbReference type="PANTHER" id="PTHR37937">
    <property type="entry name" value="CONJUGATIVE TRANSFER: DNA TRANSPORT"/>
    <property type="match status" value="1"/>
</dbReference>
<evidence type="ECO:0000256" key="1">
    <source>
        <dbReference type="ARBA" id="ARBA00004651"/>
    </source>
</evidence>
<gene>
    <name evidence="7" type="primary">traD</name>
    <name evidence="7" type="ORF">E5S67_01719</name>
</gene>